<keyword evidence="4" id="KW-0949">S-adenosyl-L-methionine</keyword>
<dbReference type="SUPFAM" id="SSF53335">
    <property type="entry name" value="S-adenosyl-L-methionine-dependent methyltransferases"/>
    <property type="match status" value="1"/>
</dbReference>
<comment type="catalytic activity">
    <reaction evidence="5">
        <text>a 2'-deoxyadenosine in DNA + S-adenosyl-L-methionine = an N(6)-methyl-2'-deoxyadenosine in DNA + S-adenosyl-L-homocysteine + H(+)</text>
        <dbReference type="Rhea" id="RHEA:15197"/>
        <dbReference type="Rhea" id="RHEA-COMP:12418"/>
        <dbReference type="Rhea" id="RHEA-COMP:12419"/>
        <dbReference type="ChEBI" id="CHEBI:15378"/>
        <dbReference type="ChEBI" id="CHEBI:57856"/>
        <dbReference type="ChEBI" id="CHEBI:59789"/>
        <dbReference type="ChEBI" id="CHEBI:90615"/>
        <dbReference type="ChEBI" id="CHEBI:90616"/>
        <dbReference type="EC" id="2.1.1.72"/>
    </reaction>
</comment>
<accession>B0TB57</accession>
<gene>
    <name evidence="9" type="ORF">HM1_0771</name>
</gene>
<feature type="transmembrane region" description="Helical" evidence="7">
    <location>
        <begin position="636"/>
        <end position="657"/>
    </location>
</feature>
<dbReference type="STRING" id="498761.HM1_0771"/>
<organism evidence="9 10">
    <name type="scientific">Heliobacterium modesticaldum (strain ATCC 51547 / Ice1)</name>
    <dbReference type="NCBI Taxonomy" id="498761"/>
    <lineage>
        <taxon>Bacteria</taxon>
        <taxon>Bacillati</taxon>
        <taxon>Bacillota</taxon>
        <taxon>Clostridia</taxon>
        <taxon>Eubacteriales</taxon>
        <taxon>Heliobacteriaceae</taxon>
        <taxon>Heliomicrobium</taxon>
    </lineage>
</organism>
<keyword evidence="7" id="KW-1133">Transmembrane helix</keyword>
<dbReference type="PANTHER" id="PTHR33841:SF1">
    <property type="entry name" value="DNA METHYLTRANSFERASE A"/>
    <property type="match status" value="1"/>
</dbReference>
<dbReference type="EMBL" id="CP000930">
    <property type="protein sequence ID" value="ABZ83784.1"/>
    <property type="molecule type" value="Genomic_DNA"/>
</dbReference>
<proteinExistence type="predicted"/>
<dbReference type="GO" id="GO:0003676">
    <property type="term" value="F:nucleic acid binding"/>
    <property type="evidence" value="ECO:0007669"/>
    <property type="project" value="InterPro"/>
</dbReference>
<sequence length="1155" mass="130882">MFSKSMAETEASMNKGALKNFAVRARAELVRLVAQAAQGTGAADATSAGAPNAVEAKAKAPHADASTVETVAYTWFIRLIALRFLEVRGYLGRDDQGQNHCRQDGQGAEREGLRLNDPGDERRRMIEQCRFWQSITDLFADPCPPWTERWLPEAIWEREGVAHRLYGEIPEEDFRHVEVLGWLHQFYWAEKKDEVFTRPAAHKIAEADIPAATQLFTPHWIVRFMVENSLGRLCAQGDRHGRWTSRWRYFLPGEGEAGRAADGMRQPGTMMPGARRLESIRLLDPACGTGHILVYAFDLLADLYESCGLPPEDYVPIILEKNLAGLDVDERAARLAVFALLMKARERTPLVFQQPPRVRVFPLQETKGMDVRAIACLLAGADGAVEGEGADESADKKPCEDKPDQSERGSDALASLLSLFAEANHFGSLLRPVKIAFDYWEQRLDAIERERRNRWGAEKTVSDDGSPLNDRSLDDVLLQVRKVLRQARMLTKTYDVVITNPPYMGIRNMNPELRRFLREHYPRTKGDLFAAFMERMESLVAEGGYHVTVTMQSWMFLTTYEEYRRHLLREYGIIAMVHMANMVMGIAFGTVATVLRKGDPKAVGTFVHVAPEDLEGDAPSAFPPMGKRYLHRGGEAFLAIAGSPIAYWVSAAVRAAFAKNPPLRRLAEPKQGLATADNDRFLRLWHEVSVADIGFDLTGPEAALASGRRWIPYNKGGRYRKWYGNQDYVIDWSGDGEAVRQHAPSVIRNRDWYFREGITWSFVSSSKFGVRYTPPGFIFDVGGSSLFPKDQDRLFLLAFLCSKLSFYLMRVLNPTLNFQVGNIAALPVPDCPPEDRRRQAIERLAEENVRLARRDWDDRENSRDFDAHPFLTYRRGAVTLEDAFSRWQKEAEKRLEQMRANEEKVNALLLSLYGLDGEMSPAVSDDDITLARADREGDARSFLSYAVGCILGRYSPDRPGLIYAGGVYDEGAYGPFRPVPDGILPIDERQSGADDVVSRLQSFLAYVFGEETVEENLNWLADALRRKGGETGEERLRRYFRSEFYGDHIKAYRKRPIYWLFASSPSRAFQAIVYLHRLGPDTLERLRRDHLAPRLAAVQSRSVAEEMAAYARQLTEFARKEIAISLDDGVLRNYGRLRPLLADFDPFSRRAVKMW</sequence>
<feature type="region of interest" description="Disordered" evidence="6">
    <location>
        <begin position="387"/>
        <end position="408"/>
    </location>
</feature>
<dbReference type="InterPro" id="IPR029063">
    <property type="entry name" value="SAM-dependent_MTases_sf"/>
</dbReference>
<dbReference type="EC" id="2.1.1.72" evidence="1"/>
<dbReference type="HOGENOM" id="CLU_007510_1_0_9"/>
<feature type="transmembrane region" description="Helical" evidence="7">
    <location>
        <begin position="573"/>
        <end position="595"/>
    </location>
</feature>
<dbReference type="PRINTS" id="PR00507">
    <property type="entry name" value="N12N6MTFRASE"/>
</dbReference>
<dbReference type="Proteomes" id="UP000008550">
    <property type="component" value="Chromosome"/>
</dbReference>
<feature type="region of interest" description="Disordered" evidence="6">
    <location>
        <begin position="96"/>
        <end position="117"/>
    </location>
</feature>
<keyword evidence="3" id="KW-0808">Transferase</keyword>
<dbReference type="KEGG" id="hmo:HM1_0771"/>
<evidence type="ECO:0000256" key="3">
    <source>
        <dbReference type="ARBA" id="ARBA00022679"/>
    </source>
</evidence>
<dbReference type="InterPro" id="IPR011639">
    <property type="entry name" value="MethylTrfase_TaqI-like_dom"/>
</dbReference>
<feature type="domain" description="Type II methyltransferase M.TaqI-like" evidence="8">
    <location>
        <begin position="321"/>
        <end position="579"/>
    </location>
</feature>
<dbReference type="PANTHER" id="PTHR33841">
    <property type="entry name" value="DNA METHYLTRANSFERASE YEEA-RELATED"/>
    <property type="match status" value="1"/>
</dbReference>
<dbReference type="REBASE" id="17179">
    <property type="entry name" value="HmoORF773P"/>
</dbReference>
<evidence type="ECO:0000256" key="7">
    <source>
        <dbReference type="SAM" id="Phobius"/>
    </source>
</evidence>
<dbReference type="GO" id="GO:0006304">
    <property type="term" value="P:DNA modification"/>
    <property type="evidence" value="ECO:0007669"/>
    <property type="project" value="InterPro"/>
</dbReference>
<evidence type="ECO:0000256" key="5">
    <source>
        <dbReference type="ARBA" id="ARBA00047942"/>
    </source>
</evidence>
<evidence type="ECO:0000259" key="8">
    <source>
        <dbReference type="Pfam" id="PF07669"/>
    </source>
</evidence>
<evidence type="ECO:0000313" key="10">
    <source>
        <dbReference type="Proteomes" id="UP000008550"/>
    </source>
</evidence>
<dbReference type="PROSITE" id="PS00092">
    <property type="entry name" value="N6_MTASE"/>
    <property type="match status" value="1"/>
</dbReference>
<dbReference type="InterPro" id="IPR050953">
    <property type="entry name" value="N4_N6_ade-DNA_methylase"/>
</dbReference>
<dbReference type="InterPro" id="IPR047939">
    <property type="entry name" value="BREX_1_PglX"/>
</dbReference>
<keyword evidence="7" id="KW-0812">Transmembrane</keyword>
<keyword evidence="10" id="KW-1185">Reference proteome</keyword>
<dbReference type="Gene3D" id="3.40.50.150">
    <property type="entry name" value="Vaccinia Virus protein VP39"/>
    <property type="match status" value="1"/>
</dbReference>
<dbReference type="GO" id="GO:0009007">
    <property type="term" value="F:site-specific DNA-methyltransferase (adenine-specific) activity"/>
    <property type="evidence" value="ECO:0007669"/>
    <property type="project" value="UniProtKB-EC"/>
</dbReference>
<feature type="compositionally biased region" description="Basic and acidic residues" evidence="6">
    <location>
        <begin position="393"/>
        <end position="408"/>
    </location>
</feature>
<dbReference type="AlphaFoldDB" id="B0TB57"/>
<dbReference type="NCBIfam" id="NF033452">
    <property type="entry name" value="BREX_1_MTaseX"/>
    <property type="match status" value="1"/>
</dbReference>
<dbReference type="OrthoDB" id="32195at2"/>
<name>B0TB57_HELMI</name>
<evidence type="ECO:0000256" key="6">
    <source>
        <dbReference type="SAM" id="MobiDB-lite"/>
    </source>
</evidence>
<keyword evidence="2 9" id="KW-0489">Methyltransferase</keyword>
<protein>
    <recommendedName>
        <fullName evidence="1">site-specific DNA-methyltransferase (adenine-specific)</fullName>
        <ecNumber evidence="1">2.1.1.72</ecNumber>
    </recommendedName>
</protein>
<dbReference type="GO" id="GO:0032259">
    <property type="term" value="P:methylation"/>
    <property type="evidence" value="ECO:0007669"/>
    <property type="project" value="UniProtKB-KW"/>
</dbReference>
<evidence type="ECO:0000256" key="1">
    <source>
        <dbReference type="ARBA" id="ARBA00011900"/>
    </source>
</evidence>
<keyword evidence="7" id="KW-0472">Membrane</keyword>
<dbReference type="Pfam" id="PF07669">
    <property type="entry name" value="Eco57I"/>
    <property type="match status" value="1"/>
</dbReference>
<evidence type="ECO:0000256" key="4">
    <source>
        <dbReference type="ARBA" id="ARBA00022691"/>
    </source>
</evidence>
<evidence type="ECO:0000256" key="2">
    <source>
        <dbReference type="ARBA" id="ARBA00022603"/>
    </source>
</evidence>
<dbReference type="eggNOG" id="COG1002">
    <property type="taxonomic scope" value="Bacteria"/>
</dbReference>
<dbReference type="eggNOG" id="COG0827">
    <property type="taxonomic scope" value="Bacteria"/>
</dbReference>
<evidence type="ECO:0000313" key="9">
    <source>
        <dbReference type="EMBL" id="ABZ83784.1"/>
    </source>
</evidence>
<reference evidence="9 10" key="1">
    <citation type="journal article" date="2008" name="J. Bacteriol.">
        <title>The genome of Heliobacterium modesticaldum, a phototrophic representative of the Firmicutes containing the simplest photosynthetic apparatus.</title>
        <authorList>
            <person name="Sattley W.M."/>
            <person name="Madigan M.T."/>
            <person name="Swingley W.D."/>
            <person name="Cheung P.C."/>
            <person name="Clocksin K.M."/>
            <person name="Conrad A.L."/>
            <person name="Dejesa L.C."/>
            <person name="Honchak B.M."/>
            <person name="Jung D.O."/>
            <person name="Karbach L.E."/>
            <person name="Kurdoglu A."/>
            <person name="Lahiri S."/>
            <person name="Mastrian S.D."/>
            <person name="Page L.E."/>
            <person name="Taylor H.L."/>
            <person name="Wang Z.T."/>
            <person name="Raymond J."/>
            <person name="Chen M."/>
            <person name="Blankenship R.E."/>
            <person name="Touchman J.W."/>
        </authorList>
    </citation>
    <scope>NUCLEOTIDE SEQUENCE [LARGE SCALE GENOMIC DNA]</scope>
    <source>
        <strain evidence="10">ATCC 51547 / Ice1</strain>
    </source>
</reference>
<dbReference type="InterPro" id="IPR002052">
    <property type="entry name" value="DNA_methylase_N6_adenine_CS"/>
</dbReference>